<keyword evidence="2" id="KW-1185">Reference proteome</keyword>
<organism evidence="1 2">
    <name type="scientific">Stegodyphus mimosarum</name>
    <name type="common">African social velvet spider</name>
    <dbReference type="NCBI Taxonomy" id="407821"/>
    <lineage>
        <taxon>Eukaryota</taxon>
        <taxon>Metazoa</taxon>
        <taxon>Ecdysozoa</taxon>
        <taxon>Arthropoda</taxon>
        <taxon>Chelicerata</taxon>
        <taxon>Arachnida</taxon>
        <taxon>Araneae</taxon>
        <taxon>Araneomorphae</taxon>
        <taxon>Entelegynae</taxon>
        <taxon>Eresoidea</taxon>
        <taxon>Eresidae</taxon>
        <taxon>Stegodyphus</taxon>
    </lineage>
</organism>
<sequence length="87" mass="9576">MGSIAVICSFTHADITAWEASNGNTKNILDFVISETVDLGSFQTSESKIGILTGFVSDCIGSSHHIFEIRKFLSFELIHNIHLSEFV</sequence>
<reference evidence="1 2" key="1">
    <citation type="submission" date="2013-11" db="EMBL/GenBank/DDBJ databases">
        <title>Genome sequencing of Stegodyphus mimosarum.</title>
        <authorList>
            <person name="Bechsgaard J."/>
        </authorList>
    </citation>
    <scope>NUCLEOTIDE SEQUENCE [LARGE SCALE GENOMIC DNA]</scope>
</reference>
<name>A0A087TKJ4_STEMI</name>
<protein>
    <submittedName>
        <fullName evidence="1">Uncharacterized protein</fullName>
    </submittedName>
</protein>
<proteinExistence type="predicted"/>
<evidence type="ECO:0000313" key="2">
    <source>
        <dbReference type="Proteomes" id="UP000054359"/>
    </source>
</evidence>
<dbReference type="EMBL" id="KK115651">
    <property type="protein sequence ID" value="KFM65633.1"/>
    <property type="molecule type" value="Genomic_DNA"/>
</dbReference>
<gene>
    <name evidence="1" type="ORF">X975_01981</name>
</gene>
<accession>A0A087TKJ4</accession>
<dbReference type="Proteomes" id="UP000054359">
    <property type="component" value="Unassembled WGS sequence"/>
</dbReference>
<evidence type="ECO:0000313" key="1">
    <source>
        <dbReference type="EMBL" id="KFM65633.1"/>
    </source>
</evidence>
<dbReference type="OrthoDB" id="343783at2759"/>
<feature type="non-terminal residue" evidence="1">
    <location>
        <position position="87"/>
    </location>
</feature>
<dbReference type="AlphaFoldDB" id="A0A087TKJ4"/>